<dbReference type="EC" id="2.7.7.65" evidence="3"/>
<dbReference type="SMART" id="SM00267">
    <property type="entry name" value="GGDEF"/>
    <property type="match status" value="1"/>
</dbReference>
<dbReference type="AlphaFoldDB" id="A0A4P8YFW5"/>
<dbReference type="NCBIfam" id="TIGR00254">
    <property type="entry name" value="GGDEF"/>
    <property type="match status" value="1"/>
</dbReference>
<dbReference type="InterPro" id="IPR000160">
    <property type="entry name" value="GGDEF_dom"/>
</dbReference>
<dbReference type="CDD" id="cd01949">
    <property type="entry name" value="GGDEF"/>
    <property type="match status" value="1"/>
</dbReference>
<comment type="cofactor">
    <cofactor evidence="1">
        <name>Mg(2+)</name>
        <dbReference type="ChEBI" id="CHEBI:18420"/>
    </cofactor>
</comment>
<organism evidence="8 9">
    <name type="scientific">Jejubacter calystegiae</name>
    <dbReference type="NCBI Taxonomy" id="2579935"/>
    <lineage>
        <taxon>Bacteria</taxon>
        <taxon>Pseudomonadati</taxon>
        <taxon>Pseudomonadota</taxon>
        <taxon>Gammaproteobacteria</taxon>
        <taxon>Enterobacterales</taxon>
        <taxon>Enterobacteriaceae</taxon>
        <taxon>Jejubacter</taxon>
    </lineage>
</organism>
<dbReference type="SUPFAM" id="SSF55073">
    <property type="entry name" value="Nucleotide cyclase"/>
    <property type="match status" value="1"/>
</dbReference>
<name>A0A4P8YFW5_9ENTR</name>
<dbReference type="OrthoDB" id="6584698at2"/>
<evidence type="ECO:0000256" key="2">
    <source>
        <dbReference type="ARBA" id="ARBA00004665"/>
    </source>
</evidence>
<dbReference type="PANTHER" id="PTHR45138:SF6">
    <property type="entry name" value="DIGUANYLATE CYCLASE DGCN"/>
    <property type="match status" value="1"/>
</dbReference>
<dbReference type="InterPro" id="IPR050469">
    <property type="entry name" value="Diguanylate_Cyclase"/>
</dbReference>
<dbReference type="KEGG" id="izh:FEM41_07320"/>
<evidence type="ECO:0000256" key="6">
    <source>
        <dbReference type="SAM" id="Phobius"/>
    </source>
</evidence>
<keyword evidence="4" id="KW-0547">Nucleotide-binding</keyword>
<evidence type="ECO:0000259" key="7">
    <source>
        <dbReference type="PROSITE" id="PS50887"/>
    </source>
</evidence>
<accession>A0A4P8YFW5</accession>
<dbReference type="PANTHER" id="PTHR45138">
    <property type="entry name" value="REGULATORY COMPONENTS OF SENSORY TRANSDUCTION SYSTEM"/>
    <property type="match status" value="1"/>
</dbReference>
<gene>
    <name evidence="8" type="ORF">FEM41_07320</name>
</gene>
<evidence type="ECO:0000256" key="3">
    <source>
        <dbReference type="ARBA" id="ARBA00012528"/>
    </source>
</evidence>
<dbReference type="EMBL" id="CP040428">
    <property type="protein sequence ID" value="QCT19471.1"/>
    <property type="molecule type" value="Genomic_DNA"/>
</dbReference>
<evidence type="ECO:0000256" key="1">
    <source>
        <dbReference type="ARBA" id="ARBA00001946"/>
    </source>
</evidence>
<keyword evidence="6" id="KW-1133">Transmembrane helix</keyword>
<dbReference type="Gene3D" id="3.30.70.270">
    <property type="match status" value="1"/>
</dbReference>
<dbReference type="GO" id="GO:0043709">
    <property type="term" value="P:cell adhesion involved in single-species biofilm formation"/>
    <property type="evidence" value="ECO:0007669"/>
    <property type="project" value="TreeGrafter"/>
</dbReference>
<reference evidence="8 9" key="1">
    <citation type="submission" date="2019-05" db="EMBL/GenBank/DDBJ databases">
        <title>Complete genome sequence of Izhakiella calystegiae KSNA2, an endophyte isolated from beach morning glory (Calystegia soldanella).</title>
        <authorList>
            <person name="Jiang L."/>
            <person name="Jeong J.C."/>
            <person name="Kim C.Y."/>
            <person name="Kim D.H."/>
            <person name="Kim S.W."/>
            <person name="Lee j."/>
        </authorList>
    </citation>
    <scope>NUCLEOTIDE SEQUENCE [LARGE SCALE GENOMIC DNA]</scope>
    <source>
        <strain evidence="8 9">KSNA2</strain>
    </source>
</reference>
<protein>
    <recommendedName>
        <fullName evidence="3">diguanylate cyclase</fullName>
        <ecNumber evidence="3">2.7.7.65</ecNumber>
    </recommendedName>
</protein>
<comment type="catalytic activity">
    <reaction evidence="5">
        <text>2 GTP = 3',3'-c-di-GMP + 2 diphosphate</text>
        <dbReference type="Rhea" id="RHEA:24898"/>
        <dbReference type="ChEBI" id="CHEBI:33019"/>
        <dbReference type="ChEBI" id="CHEBI:37565"/>
        <dbReference type="ChEBI" id="CHEBI:58805"/>
        <dbReference type="EC" id="2.7.7.65"/>
    </reaction>
</comment>
<feature type="transmembrane region" description="Helical" evidence="6">
    <location>
        <begin position="24"/>
        <end position="45"/>
    </location>
</feature>
<evidence type="ECO:0000313" key="8">
    <source>
        <dbReference type="EMBL" id="QCT19471.1"/>
    </source>
</evidence>
<keyword evidence="6" id="KW-0472">Membrane</keyword>
<dbReference type="GO" id="GO:0005525">
    <property type="term" value="F:GTP binding"/>
    <property type="evidence" value="ECO:0007669"/>
    <property type="project" value="UniProtKB-KW"/>
</dbReference>
<keyword evidence="4" id="KW-0342">GTP-binding</keyword>
<dbReference type="Pfam" id="PF00990">
    <property type="entry name" value="GGDEF"/>
    <property type="match status" value="1"/>
</dbReference>
<dbReference type="Proteomes" id="UP000302163">
    <property type="component" value="Chromosome"/>
</dbReference>
<dbReference type="PROSITE" id="PS50887">
    <property type="entry name" value="GGDEF"/>
    <property type="match status" value="1"/>
</dbReference>
<feature type="transmembrane region" description="Helical" evidence="6">
    <location>
        <begin position="330"/>
        <end position="347"/>
    </location>
</feature>
<sequence length="503" mass="57432">MADINAGQLSRSPNRRFFVESKQVAIAVTLIVFMLAAILFSYISYRRQISVAETVANEFSRVIESDLHYNENFSDAVSVLYLRLKSSRYQLGDVGQEYDKQHRIYGINLFADQTNNAFMGTLQSDESLTRDKLLLARAVDLAMRIESRNSHYSHISRRYFLSKQDDFIYITTKVPLSEYVFKASRGRGYGLFSHIETRGYLYQKLHDDPGARFGELSPVYLDSLSGDPVITVQHVVFDQSQGMKDKVLGSLCFDYQREDLLAIARSLEINQQDNFLNIYLLDKESRTELGVLGVDNWGKKVRSAINDRYEVIVSIDPLRYYLASTGRSDLLILVLLSLCFLGLGLIYDRILRVQRRNSLIDPLTGLYNRAWLEKYDTRSGLRARTIVMLDCNDFKTINDTWGHQMGDMALKHVAKSIVHRIQPNRDYAVRMGGDEFLITFSQGGSEAVEACMRRIAHDIGLFSAEVPFSVSYGVCELTPGMTLSEAMSRADSRMYQIKKRARI</sequence>
<dbReference type="RefSeq" id="WP_138095354.1">
    <property type="nucleotide sequence ID" value="NZ_CP040428.1"/>
</dbReference>
<dbReference type="InterPro" id="IPR043128">
    <property type="entry name" value="Rev_trsase/Diguanyl_cyclase"/>
</dbReference>
<feature type="domain" description="GGDEF" evidence="7">
    <location>
        <begin position="382"/>
        <end position="503"/>
    </location>
</feature>
<dbReference type="GO" id="GO:1902201">
    <property type="term" value="P:negative regulation of bacterial-type flagellum-dependent cell motility"/>
    <property type="evidence" value="ECO:0007669"/>
    <property type="project" value="TreeGrafter"/>
</dbReference>
<keyword evidence="9" id="KW-1185">Reference proteome</keyword>
<dbReference type="GO" id="GO:0052621">
    <property type="term" value="F:diguanylate cyclase activity"/>
    <property type="evidence" value="ECO:0007669"/>
    <property type="project" value="UniProtKB-EC"/>
</dbReference>
<comment type="pathway">
    <text evidence="2">Purine metabolism; 3',5'-cyclic di-GMP biosynthesis.</text>
</comment>
<evidence type="ECO:0000256" key="4">
    <source>
        <dbReference type="ARBA" id="ARBA00023134"/>
    </source>
</evidence>
<evidence type="ECO:0000313" key="9">
    <source>
        <dbReference type="Proteomes" id="UP000302163"/>
    </source>
</evidence>
<keyword evidence="6" id="KW-0812">Transmembrane</keyword>
<proteinExistence type="predicted"/>
<dbReference type="GO" id="GO:0005886">
    <property type="term" value="C:plasma membrane"/>
    <property type="evidence" value="ECO:0007669"/>
    <property type="project" value="TreeGrafter"/>
</dbReference>
<dbReference type="InterPro" id="IPR029787">
    <property type="entry name" value="Nucleotide_cyclase"/>
</dbReference>
<evidence type="ECO:0000256" key="5">
    <source>
        <dbReference type="ARBA" id="ARBA00034247"/>
    </source>
</evidence>